<dbReference type="AlphaFoldDB" id="A0A376B330"/>
<name>A0A376B330_9ASCO</name>
<dbReference type="InterPro" id="IPR019488">
    <property type="entry name" value="Nucl_pore_RNA_shuttling_Mtr2"/>
</dbReference>
<dbReference type="SUPFAM" id="SSF54427">
    <property type="entry name" value="NTF2-like"/>
    <property type="match status" value="1"/>
</dbReference>
<evidence type="ECO:0000313" key="2">
    <source>
        <dbReference type="Proteomes" id="UP000262825"/>
    </source>
</evidence>
<dbReference type="EMBL" id="UFAJ01000090">
    <property type="protein sequence ID" value="SSD59098.1"/>
    <property type="molecule type" value="Genomic_DNA"/>
</dbReference>
<evidence type="ECO:0000313" key="1">
    <source>
        <dbReference type="EMBL" id="SSD59098.1"/>
    </source>
</evidence>
<dbReference type="Proteomes" id="UP000262825">
    <property type="component" value="Unassembled WGS sequence"/>
</dbReference>
<dbReference type="Pfam" id="PF10429">
    <property type="entry name" value="Mtr2"/>
    <property type="match status" value="1"/>
</dbReference>
<dbReference type="Gene3D" id="3.10.450.50">
    <property type="match status" value="1"/>
</dbReference>
<dbReference type="InterPro" id="IPR032710">
    <property type="entry name" value="NTF2-like_dom_sf"/>
</dbReference>
<dbReference type="VEuPathDB" id="FungiDB:SCODWIG_00859"/>
<gene>
    <name evidence="1" type="ORF">SCODWIG_00859</name>
</gene>
<dbReference type="OrthoDB" id="25408at2759"/>
<sequence>MLHTSFNNPGSNNPGPNNNNDQSGFIELFVKKILLHLDETDQSKLNDFYLLFDHTSPNTKIIFNSQPFDNNHVIEFIKMWNTSIVTTQHVLTSLDYHIIPGLGFIICNVNGKVRFDESGNDRLGNNSVITTAQQPINNSLTSTTTVKKRPLWGPYFGVSLQIMLQERILNNDLNNVISGFNYSIVYQPKDSLLVEH</sequence>
<keyword evidence="2" id="KW-1185">Reference proteome</keyword>
<accession>A0A376B330</accession>
<reference evidence="2" key="1">
    <citation type="submission" date="2018-06" db="EMBL/GenBank/DDBJ databases">
        <authorList>
            <person name="Guldener U."/>
        </authorList>
    </citation>
    <scope>NUCLEOTIDE SEQUENCE [LARGE SCALE GENOMIC DNA]</scope>
    <source>
        <strain evidence="2">UTAD17</strain>
    </source>
</reference>
<proteinExistence type="predicted"/>
<organism evidence="1 2">
    <name type="scientific">Saccharomycodes ludwigii</name>
    <dbReference type="NCBI Taxonomy" id="36035"/>
    <lineage>
        <taxon>Eukaryota</taxon>
        <taxon>Fungi</taxon>
        <taxon>Dikarya</taxon>
        <taxon>Ascomycota</taxon>
        <taxon>Saccharomycotina</taxon>
        <taxon>Saccharomycetes</taxon>
        <taxon>Saccharomycodales</taxon>
        <taxon>Saccharomycodaceae</taxon>
        <taxon>Saccharomycodes</taxon>
    </lineage>
</organism>
<protein>
    <submittedName>
        <fullName evidence="1">Related to mRNA transport regulator MTR2</fullName>
    </submittedName>
</protein>